<evidence type="ECO:0000259" key="2">
    <source>
        <dbReference type="PROSITE" id="PS50206"/>
    </source>
</evidence>
<dbReference type="CDD" id="cd00158">
    <property type="entry name" value="RHOD"/>
    <property type="match status" value="1"/>
</dbReference>
<keyword evidence="1" id="KW-1133">Transmembrane helix</keyword>
<dbReference type="SUPFAM" id="SSF52821">
    <property type="entry name" value="Rhodanese/Cell cycle control phosphatase"/>
    <property type="match status" value="1"/>
</dbReference>
<dbReference type="AlphaFoldDB" id="A0A5B9E9J4"/>
<keyword evidence="1" id="KW-0472">Membrane</keyword>
<name>A0A5B9E9J4_9BACT</name>
<dbReference type="InterPro" id="IPR001763">
    <property type="entry name" value="Rhodanese-like_dom"/>
</dbReference>
<dbReference type="SMART" id="SM00450">
    <property type="entry name" value="RHOD"/>
    <property type="match status" value="1"/>
</dbReference>
<evidence type="ECO:0000313" key="3">
    <source>
        <dbReference type="EMBL" id="QEE26736.1"/>
    </source>
</evidence>
<evidence type="ECO:0000256" key="1">
    <source>
        <dbReference type="SAM" id="Phobius"/>
    </source>
</evidence>
<reference evidence="3 4" key="1">
    <citation type="submission" date="2019-08" db="EMBL/GenBank/DDBJ databases">
        <title>Complete genome sequence of Terriglobus albidus strain ORNL.</title>
        <authorList>
            <person name="Podar M."/>
        </authorList>
    </citation>
    <scope>NUCLEOTIDE SEQUENCE [LARGE SCALE GENOMIC DNA]</scope>
    <source>
        <strain evidence="3 4">ORNL</strain>
    </source>
</reference>
<accession>A0A5B9E9J4</accession>
<organism evidence="3 4">
    <name type="scientific">Terriglobus albidus</name>
    <dbReference type="NCBI Taxonomy" id="1592106"/>
    <lineage>
        <taxon>Bacteria</taxon>
        <taxon>Pseudomonadati</taxon>
        <taxon>Acidobacteriota</taxon>
        <taxon>Terriglobia</taxon>
        <taxon>Terriglobales</taxon>
        <taxon>Acidobacteriaceae</taxon>
        <taxon>Terriglobus</taxon>
    </lineage>
</organism>
<keyword evidence="1" id="KW-0812">Transmembrane</keyword>
<dbReference type="Pfam" id="PF00581">
    <property type="entry name" value="Rhodanese"/>
    <property type="match status" value="1"/>
</dbReference>
<evidence type="ECO:0000313" key="4">
    <source>
        <dbReference type="Proteomes" id="UP000321820"/>
    </source>
</evidence>
<dbReference type="PROSITE" id="PS50206">
    <property type="entry name" value="RHODANESE_3"/>
    <property type="match status" value="1"/>
</dbReference>
<protein>
    <submittedName>
        <fullName evidence="3">Rhodanese-like domain-containing protein</fullName>
    </submittedName>
</protein>
<dbReference type="EMBL" id="CP042806">
    <property type="protein sequence ID" value="QEE26736.1"/>
    <property type="molecule type" value="Genomic_DNA"/>
</dbReference>
<sequence length="167" mass="18253">MNSGPRHKKTVVEIPSAILEGWRQRHLPVRVIDVRSAPEFAAGHLPGAVNHPLETLGPIPVEPGERIVLVCQGEARARMAARRLAEFGIDSYVLRGGTAGWYTEGRPLHYQAPAGWSFERKFRLVTGMLVLVTTLAAAFMSPKWLVAVACVGVCLVVTALMDRHPAK</sequence>
<dbReference type="KEGG" id="talb:FTW19_01175"/>
<dbReference type="GO" id="GO:0004792">
    <property type="term" value="F:thiosulfate-cyanide sulfurtransferase activity"/>
    <property type="evidence" value="ECO:0007669"/>
    <property type="project" value="TreeGrafter"/>
</dbReference>
<proteinExistence type="predicted"/>
<dbReference type="Gene3D" id="3.40.250.10">
    <property type="entry name" value="Rhodanese-like domain"/>
    <property type="match status" value="1"/>
</dbReference>
<dbReference type="Proteomes" id="UP000321820">
    <property type="component" value="Chromosome"/>
</dbReference>
<feature type="transmembrane region" description="Helical" evidence="1">
    <location>
        <begin position="144"/>
        <end position="161"/>
    </location>
</feature>
<keyword evidence="4" id="KW-1185">Reference proteome</keyword>
<feature type="domain" description="Rhodanese" evidence="2">
    <location>
        <begin position="29"/>
        <end position="110"/>
    </location>
</feature>
<dbReference type="InterPro" id="IPR036873">
    <property type="entry name" value="Rhodanese-like_dom_sf"/>
</dbReference>
<dbReference type="RefSeq" id="WP_147645874.1">
    <property type="nucleotide sequence ID" value="NZ_CP042806.1"/>
</dbReference>
<dbReference type="PANTHER" id="PTHR44086">
    <property type="entry name" value="THIOSULFATE SULFURTRANSFERASE RDL2, MITOCHONDRIAL-RELATED"/>
    <property type="match status" value="1"/>
</dbReference>
<feature type="transmembrane region" description="Helical" evidence="1">
    <location>
        <begin position="122"/>
        <end position="138"/>
    </location>
</feature>
<dbReference type="Gene3D" id="6.10.140.1340">
    <property type="match status" value="1"/>
</dbReference>
<dbReference type="OrthoDB" id="9800872at2"/>
<dbReference type="PANTHER" id="PTHR44086:SF10">
    <property type="entry name" value="THIOSULFATE SULFURTRANSFERASE_RHODANESE-LIKE DOMAIN-CONTAINING PROTEIN 3"/>
    <property type="match status" value="1"/>
</dbReference>
<gene>
    <name evidence="3" type="ORF">FTW19_01175</name>
</gene>